<feature type="compositionally biased region" description="Low complexity" evidence="1">
    <location>
        <begin position="253"/>
        <end position="263"/>
    </location>
</feature>
<evidence type="ECO:0000313" key="3">
    <source>
        <dbReference type="Proteomes" id="UP000249293"/>
    </source>
</evidence>
<reference evidence="2 3" key="1">
    <citation type="submission" date="2018-06" db="EMBL/GenBank/DDBJ databases">
        <title>Population genomics shows no distinction between pathogenic Candida krusei and environmental Pichia kudriavzevii: One species, four names.</title>
        <authorList>
            <person name="Douglass A.P."/>
            <person name="Offei B."/>
            <person name="Braun-Galleani S."/>
            <person name="Coughlan A.Y."/>
            <person name="Martos A."/>
            <person name="Ortiz-Merino R.A."/>
            <person name="Byrne K.P."/>
            <person name="Wolfe K.H."/>
        </authorList>
    </citation>
    <scope>NUCLEOTIDE SEQUENCE [LARGE SCALE GENOMIC DNA]</scope>
    <source>
        <strain evidence="2 3">CBS573</strain>
    </source>
</reference>
<gene>
    <name evidence="2" type="ORF">C5L36_0B05150</name>
</gene>
<feature type="compositionally biased region" description="Low complexity" evidence="1">
    <location>
        <begin position="694"/>
        <end position="711"/>
    </location>
</feature>
<evidence type="ECO:0008006" key="4">
    <source>
        <dbReference type="Google" id="ProtNLM"/>
    </source>
</evidence>
<dbReference type="VEuPathDB" id="FungiDB:C5L36_0B05150"/>
<evidence type="ECO:0000313" key="2">
    <source>
        <dbReference type="EMBL" id="AWU75268.1"/>
    </source>
</evidence>
<feature type="region of interest" description="Disordered" evidence="1">
    <location>
        <begin position="386"/>
        <end position="445"/>
    </location>
</feature>
<dbReference type="STRING" id="4909.A0A2U9R2C2"/>
<organism evidence="2 3">
    <name type="scientific">Pichia kudriavzevii</name>
    <name type="common">Yeast</name>
    <name type="synonym">Issatchenkia orientalis</name>
    <dbReference type="NCBI Taxonomy" id="4909"/>
    <lineage>
        <taxon>Eukaryota</taxon>
        <taxon>Fungi</taxon>
        <taxon>Dikarya</taxon>
        <taxon>Ascomycota</taxon>
        <taxon>Saccharomycotina</taxon>
        <taxon>Pichiomycetes</taxon>
        <taxon>Pichiales</taxon>
        <taxon>Pichiaceae</taxon>
        <taxon>Pichia</taxon>
    </lineage>
</organism>
<dbReference type="GO" id="GO:0030036">
    <property type="term" value="P:actin cytoskeleton organization"/>
    <property type="evidence" value="ECO:0007669"/>
    <property type="project" value="TreeGrafter"/>
</dbReference>
<feature type="compositionally biased region" description="Basic and acidic residues" evidence="1">
    <location>
        <begin position="743"/>
        <end position="752"/>
    </location>
</feature>
<keyword evidence="3" id="KW-1185">Reference proteome</keyword>
<feature type="region of interest" description="Disordered" evidence="1">
    <location>
        <begin position="480"/>
        <end position="540"/>
    </location>
</feature>
<proteinExistence type="predicted"/>
<dbReference type="GeneID" id="40383033"/>
<protein>
    <recommendedName>
        <fullName evidence="4">Protein BNI4</fullName>
    </recommendedName>
</protein>
<name>A0A2U9R2C2_PICKU</name>
<feature type="compositionally biased region" description="Acidic residues" evidence="1">
    <location>
        <begin position="413"/>
        <end position="424"/>
    </location>
</feature>
<feature type="region of interest" description="Disordered" evidence="1">
    <location>
        <begin position="613"/>
        <end position="753"/>
    </location>
</feature>
<dbReference type="RefSeq" id="XP_029320745.1">
    <property type="nucleotide sequence ID" value="XM_029464886.1"/>
</dbReference>
<feature type="region of interest" description="Disordered" evidence="1">
    <location>
        <begin position="17"/>
        <end position="36"/>
    </location>
</feature>
<feature type="compositionally biased region" description="Polar residues" evidence="1">
    <location>
        <begin position="386"/>
        <end position="401"/>
    </location>
</feature>
<dbReference type="PANTHER" id="PTHR12751">
    <property type="entry name" value="PHOSPHATASE AND ACTIN REGULATOR PHACTR"/>
    <property type="match status" value="1"/>
</dbReference>
<feature type="compositionally biased region" description="Basic and acidic residues" evidence="1">
    <location>
        <begin position="665"/>
        <end position="682"/>
    </location>
</feature>
<feature type="compositionally biased region" description="Polar residues" evidence="1">
    <location>
        <begin position="60"/>
        <end position="69"/>
    </location>
</feature>
<dbReference type="Proteomes" id="UP000249293">
    <property type="component" value="Chromosome 2"/>
</dbReference>
<dbReference type="EMBL" id="CP028774">
    <property type="protein sequence ID" value="AWU75268.1"/>
    <property type="molecule type" value="Genomic_DNA"/>
</dbReference>
<feature type="region of interest" description="Disordered" evidence="1">
    <location>
        <begin position="50"/>
        <end position="70"/>
    </location>
</feature>
<dbReference type="PANTHER" id="PTHR12751:SF18">
    <property type="entry name" value="PHOSPHATASE AND ACTIN REGULATOR 1"/>
    <property type="match status" value="1"/>
</dbReference>
<sequence length="1456" mass="163505">MSYLAGFNKIQNQTFSVNNNSLNQSPLTQDSSSMNSYSDDFDFRNIETSSSAQTSTVTSNQNHNSNMQNYHKEPKLSSLSFYNGPAMNKAAERVHASKFRKSLVISPSFNSITSNPASDTDFDESRFIGDSKIEEPTKNIGMVISPSIRALSDILTSKVNSKTSLVNDNNNTIIEEAEGDENDNETIQFKSNLRRNSSLIDDIFSPDVQSTKTFKTNNSNDTLQNHLPQDLIDLSSPVVDSFQIPSEPPRLPQQKSQIQNSQQRNLDPNYSDMFESYSPVKKGSIIEEEHRLHDRHDRERSHNRFSMMSDNFNFNQLQSPSLNFNSHVESIDNINPSITHSISKLSINDESFHAIGYDDGDGDNSEFSFLPSRTNTLNQSEKNLENRNSAAFKSPNTFTQRHNPRNSIRIVDDTDEEEEEEEDIGDKYRGKEDKMDHKDGKSSFSDNLSGSANLHFSTGVTPVVIPSPQFEDDLTPIIPGTTTFGGDNTSKVPVSTKFESPRKETPTLKDVPSLSGNHTNASPSKSLLNSSPIRNTSPTLEHIDKSPRQEVKKTYINLSPDTKFSKQTRAEHVQTQQLHKVQQQSKPKNKLTFKSLFSKTTSTEHLIVGKRKSPILESVEKFGRPKSMVSAKQETPPVAKGEKKEKSKSLLSGWKRKSFGFSKTNLHDDLEKKPTKTKEKSKTSQGPFTKSHKSTSSMPIISSPKSKQQQKQQERATAVSPHRHTKSEDLFEKKLPVLPPPETTKRDQDQHKSLLQTYGFNNTLSELKESPILHSSPSLHSFHDPVPLSPTWDRVPTVKRSTSENTIETSNSPPDLLEPQKADISSSSPALFNVSHPEMTNKNNGFNDPKDNSELGNTSSTYDESTENPTQSNHLEFFKPPQALGITTMEDSPVATTPRPLSGSSFSTFTSENNLLKTPQSFASPAISVVESFVASPNRYHIGDDMYPKSLGINEIESIVSLERSRSMRSIRSAANAQNPLNHKSSILSMIQGQDVDGFNEMRLPDGMVVIKSPMTDQHHAWSKPPSRTTSILKKNNSIKSNNPTSLKQVTTVDNDTSFEDDDFNDLINLINFDDDDDDIDMNTDFNINTDINLELSPLKSHYMNEQSNISNGGDLHDYLGIDTTYNSMRFDDDFNFEDSPIRQAKKVEYIPQRESIDLVSTEEGQNQLAPFGFDSPTKGLKGPSFNSTLSSSLKPETRSAILDSLNKNLPVNDFVHSESENSISYIAGGQHYGGYFRDSPNIKQDSLLEYQYKNQSKKPSDEESQKFDFKYNQSFAQHLPVTSSDVLSALSESPSPSRFALNNPFSDYTQSYDDDYSDSVNVNTTDKVNKRKSLNFMGKFSNPANLSTSSLPVMKDYEKPKKLVRKRNKTSVSFGSMFEALVPTREEEKPTLNVKFSSRILLYDTYGEDEYDRRPDAATCNSLTPQIAMEIRNELNQVKAEMPIHEESRCYTHFF</sequence>
<feature type="compositionally biased region" description="Basic and acidic residues" evidence="1">
    <location>
        <begin position="726"/>
        <end position="735"/>
    </location>
</feature>
<accession>A0A2U9R2C2</accession>
<feature type="region of interest" description="Disordered" evidence="1">
    <location>
        <begin position="240"/>
        <end position="269"/>
    </location>
</feature>
<dbReference type="OrthoDB" id="5563016at2759"/>
<feature type="compositionally biased region" description="Polar residues" evidence="1">
    <location>
        <begin position="854"/>
        <end position="874"/>
    </location>
</feature>
<feature type="compositionally biased region" description="Low complexity" evidence="1">
    <location>
        <begin position="50"/>
        <end position="59"/>
    </location>
</feature>
<feature type="compositionally biased region" description="Basic and acidic residues" evidence="1">
    <location>
        <begin position="425"/>
        <end position="441"/>
    </location>
</feature>
<feature type="compositionally biased region" description="Polar residues" evidence="1">
    <location>
        <begin position="514"/>
        <end position="539"/>
    </location>
</feature>
<evidence type="ECO:0000256" key="1">
    <source>
        <dbReference type="SAM" id="MobiDB-lite"/>
    </source>
</evidence>
<dbReference type="KEGG" id="pkz:C5L36_0B05150"/>
<feature type="region of interest" description="Disordered" evidence="1">
    <location>
        <begin position="783"/>
        <end position="875"/>
    </location>
</feature>
<dbReference type="GO" id="GO:0003779">
    <property type="term" value="F:actin binding"/>
    <property type="evidence" value="ECO:0007669"/>
    <property type="project" value="TreeGrafter"/>
</dbReference>
<feature type="compositionally biased region" description="Low complexity" evidence="1">
    <location>
        <begin position="803"/>
        <end position="812"/>
    </location>
</feature>